<evidence type="ECO:0000313" key="2">
    <source>
        <dbReference type="Proteomes" id="UP000254764"/>
    </source>
</evidence>
<protein>
    <submittedName>
        <fullName evidence="1">Uncharacterized protein</fullName>
    </submittedName>
</protein>
<dbReference type="EMBL" id="UEYP01000002">
    <property type="protein sequence ID" value="SSC66657.1"/>
    <property type="molecule type" value="Genomic_DNA"/>
</dbReference>
<name>A0A376AG72_9HYPH</name>
<evidence type="ECO:0000313" key="1">
    <source>
        <dbReference type="EMBL" id="SSC66657.1"/>
    </source>
</evidence>
<dbReference type="Proteomes" id="UP000254764">
    <property type="component" value="Unassembled WGS sequence"/>
</dbReference>
<accession>A0A376AG72</accession>
<reference evidence="2" key="1">
    <citation type="submission" date="2018-07" db="EMBL/GenBank/DDBJ databases">
        <authorList>
            <person name="Peiro R."/>
            <person name="Begona"/>
            <person name="Cbmso G."/>
            <person name="Lopez M."/>
            <person name="Gonzalez S."/>
        </authorList>
    </citation>
    <scope>NUCLEOTIDE SEQUENCE [LARGE SCALE GENOMIC DNA]</scope>
</reference>
<organism evidence="1 2">
    <name type="scientific">Ciceribacter selenitireducens ATCC BAA-1503</name>
    <dbReference type="NCBI Taxonomy" id="1336235"/>
    <lineage>
        <taxon>Bacteria</taxon>
        <taxon>Pseudomonadati</taxon>
        <taxon>Pseudomonadota</taxon>
        <taxon>Alphaproteobacteria</taxon>
        <taxon>Hyphomicrobiales</taxon>
        <taxon>Rhizobiaceae</taxon>
        <taxon>Ciceribacter</taxon>
    </lineage>
</organism>
<sequence>MNGEGTDFRVRHAPIIEDLHLRFCPVLHPPISYRPKPHFLQPRCSKMNKNDPGAGKGMRAAAPIGLMDFCRPAL</sequence>
<dbReference type="AlphaFoldDB" id="A0A376AG72"/>
<proteinExistence type="predicted"/>
<gene>
    <name evidence="1" type="ORF">RHIZ70_2365</name>
</gene>
<keyword evidence="2" id="KW-1185">Reference proteome</keyword>